<reference evidence="2 3" key="1">
    <citation type="submission" date="2012-01" db="EMBL/GenBank/DDBJ databases">
        <title>The Genome Sequence of Scardovia wiggsiae F0424.</title>
        <authorList>
            <consortium name="The Broad Institute Genome Sequencing Platform"/>
            <person name="Earl A."/>
            <person name="Ward D."/>
            <person name="Feldgarden M."/>
            <person name="Gevers D."/>
            <person name="Izard J."/>
            <person name="Ganesan A."/>
            <person name="Baranova O.V."/>
            <person name="Blanton J.M."/>
            <person name="Tanner A.C."/>
            <person name="Mathney J."/>
            <person name="Dewhirst F.E."/>
            <person name="Young S.K."/>
            <person name="Zeng Q."/>
            <person name="Gargeya S."/>
            <person name="Fitzgerald M."/>
            <person name="Haas B."/>
            <person name="Abouelleil A."/>
            <person name="Alvarado L."/>
            <person name="Arachchi H.M."/>
            <person name="Berlin A."/>
            <person name="Chapman S.B."/>
            <person name="Gearin G."/>
            <person name="Goldberg J."/>
            <person name="Griggs A."/>
            <person name="Gujja S."/>
            <person name="Hansen M."/>
            <person name="Heiman D."/>
            <person name="Howarth C."/>
            <person name="Larimer J."/>
            <person name="Lui A."/>
            <person name="MacDonald P.J.P."/>
            <person name="McCowen C."/>
            <person name="Montmayeur A."/>
            <person name="Murphy C."/>
            <person name="Neiman D."/>
            <person name="Pearson M."/>
            <person name="Priest M."/>
            <person name="Roberts A."/>
            <person name="Saif S."/>
            <person name="Shea T."/>
            <person name="Sisk P."/>
            <person name="Stolte C."/>
            <person name="Sykes S."/>
            <person name="Wortman J."/>
            <person name="Nusbaum C."/>
            <person name="Birren B."/>
        </authorList>
    </citation>
    <scope>NUCLEOTIDE SEQUENCE [LARGE SCALE GENOMIC DNA]</scope>
    <source>
        <strain evidence="2 3">F0424</strain>
    </source>
</reference>
<dbReference type="PANTHER" id="PTHR47129:SF1">
    <property type="entry name" value="NMRA-LIKE DOMAIN-CONTAINING PROTEIN"/>
    <property type="match status" value="1"/>
</dbReference>
<evidence type="ECO:0000313" key="2">
    <source>
        <dbReference type="EMBL" id="EJD64882.1"/>
    </source>
</evidence>
<dbReference type="InterPro" id="IPR036291">
    <property type="entry name" value="NAD(P)-bd_dom_sf"/>
</dbReference>
<evidence type="ECO:0000313" key="3">
    <source>
        <dbReference type="Proteomes" id="UP000006415"/>
    </source>
</evidence>
<dbReference type="SUPFAM" id="SSF51735">
    <property type="entry name" value="NAD(P)-binding Rossmann-fold domains"/>
    <property type="match status" value="1"/>
</dbReference>
<comment type="caution">
    <text evidence="2">The sequence shown here is derived from an EMBL/GenBank/DDBJ whole genome shotgun (WGS) entry which is preliminary data.</text>
</comment>
<gene>
    <name evidence="2" type="ORF">HMPREF9156_00757</name>
</gene>
<dbReference type="Gene3D" id="3.90.25.10">
    <property type="entry name" value="UDP-galactose 4-epimerase, domain 1"/>
    <property type="match status" value="1"/>
</dbReference>
<dbReference type="eggNOG" id="COG0702">
    <property type="taxonomic scope" value="Bacteria"/>
</dbReference>
<dbReference type="EMBL" id="AGZS01000003">
    <property type="protein sequence ID" value="EJD64882.1"/>
    <property type="molecule type" value="Genomic_DNA"/>
</dbReference>
<keyword evidence="3" id="KW-1185">Reference proteome</keyword>
<accession>J0LM26</accession>
<dbReference type="PANTHER" id="PTHR47129">
    <property type="entry name" value="QUINONE OXIDOREDUCTASE 2"/>
    <property type="match status" value="1"/>
</dbReference>
<protein>
    <recommendedName>
        <fullName evidence="1">NmrA-like domain-containing protein</fullName>
    </recommendedName>
</protein>
<dbReference type="RefSeq" id="WP_007147821.1">
    <property type="nucleotide sequence ID" value="NZ_AKCI01000001.1"/>
</dbReference>
<dbReference type="AlphaFoldDB" id="J0LM26"/>
<dbReference type="InterPro" id="IPR052718">
    <property type="entry name" value="NmrA-type_oxidoreductase"/>
</dbReference>
<dbReference type="HOGENOM" id="CLU_007383_10_4_11"/>
<evidence type="ECO:0000259" key="1">
    <source>
        <dbReference type="Pfam" id="PF05368"/>
    </source>
</evidence>
<dbReference type="Proteomes" id="UP000006415">
    <property type="component" value="Unassembled WGS sequence"/>
</dbReference>
<organism evidence="2 3">
    <name type="scientific">Scardovia wiggsiae F0424</name>
    <dbReference type="NCBI Taxonomy" id="857290"/>
    <lineage>
        <taxon>Bacteria</taxon>
        <taxon>Bacillati</taxon>
        <taxon>Actinomycetota</taxon>
        <taxon>Actinomycetes</taxon>
        <taxon>Bifidobacteriales</taxon>
        <taxon>Bifidobacteriaceae</taxon>
        <taxon>Scardovia</taxon>
    </lineage>
</organism>
<feature type="domain" description="NmrA-like" evidence="1">
    <location>
        <begin position="14"/>
        <end position="236"/>
    </location>
</feature>
<dbReference type="OrthoDB" id="3243290at2"/>
<dbReference type="InterPro" id="IPR008030">
    <property type="entry name" value="NmrA-like"/>
</dbReference>
<dbReference type="Gene3D" id="3.40.50.720">
    <property type="entry name" value="NAD(P)-binding Rossmann-like Domain"/>
    <property type="match status" value="1"/>
</dbReference>
<proteinExistence type="predicted"/>
<dbReference type="CDD" id="cd05269">
    <property type="entry name" value="TMR_SDR_a"/>
    <property type="match status" value="1"/>
</dbReference>
<dbReference type="Pfam" id="PF05368">
    <property type="entry name" value="NmrA"/>
    <property type="match status" value="1"/>
</dbReference>
<dbReference type="STRING" id="857290.HMPREF9156_00757"/>
<name>J0LM26_9BIFI</name>
<sequence length="296" mass="31585">MDTMAGQDMDQLPLIAVTGVTGNIGGAAAAALSAEGYPLRLLARVSSLGRVPRLKGAQAAPFIFGYDPQTVEALRGVGTVFMVSAHEGPGRVQEHKGFVDAAQEAGVRHLVYLSFDGASEDADFTLGRDHYATEEYIKKSGLPYTFLRDNFYIEAFIEWGKSGIIAGPAGDGRVSAVSQRDVAAAVTAILRNPALHSNTTYTLTGPQSLTLGEIAGILSRETGTAVTYKNETLEEAYASRRAQYDVPDWEPDAWVSTYTAIGSGRLAGVTHDVELITGALPLSFEDVLRISGQETR</sequence>